<evidence type="ECO:0000259" key="1">
    <source>
        <dbReference type="Pfam" id="PF00190"/>
    </source>
</evidence>
<evidence type="ECO:0000313" key="3">
    <source>
        <dbReference type="Proteomes" id="UP001412067"/>
    </source>
</evidence>
<keyword evidence="3" id="KW-1185">Reference proteome</keyword>
<name>A0ABR2MB98_9ASPA</name>
<feature type="domain" description="Cupin type-1" evidence="1">
    <location>
        <begin position="120"/>
        <end position="162"/>
    </location>
</feature>
<dbReference type="Gene3D" id="2.60.120.10">
    <property type="entry name" value="Jelly Rolls"/>
    <property type="match status" value="1"/>
</dbReference>
<organism evidence="2 3">
    <name type="scientific">Platanthera guangdongensis</name>
    <dbReference type="NCBI Taxonomy" id="2320717"/>
    <lineage>
        <taxon>Eukaryota</taxon>
        <taxon>Viridiplantae</taxon>
        <taxon>Streptophyta</taxon>
        <taxon>Embryophyta</taxon>
        <taxon>Tracheophyta</taxon>
        <taxon>Spermatophyta</taxon>
        <taxon>Magnoliopsida</taxon>
        <taxon>Liliopsida</taxon>
        <taxon>Asparagales</taxon>
        <taxon>Orchidaceae</taxon>
        <taxon>Orchidoideae</taxon>
        <taxon>Orchideae</taxon>
        <taxon>Orchidinae</taxon>
        <taxon>Platanthera</taxon>
    </lineage>
</organism>
<dbReference type="InterPro" id="IPR011051">
    <property type="entry name" value="RmlC_Cupin_sf"/>
</dbReference>
<dbReference type="InterPro" id="IPR006045">
    <property type="entry name" value="Cupin_1"/>
</dbReference>
<dbReference type="Proteomes" id="UP001412067">
    <property type="component" value="Unassembled WGS sequence"/>
</dbReference>
<accession>A0ABR2MB98</accession>
<evidence type="ECO:0000313" key="2">
    <source>
        <dbReference type="EMBL" id="KAK8960875.1"/>
    </source>
</evidence>
<protein>
    <submittedName>
        <fullName evidence="2">Glutelin type-A 3</fullName>
    </submittedName>
</protein>
<dbReference type="Pfam" id="PF00190">
    <property type="entry name" value="Cupin_1"/>
    <property type="match status" value="1"/>
</dbReference>
<dbReference type="EMBL" id="JBBWWR010000010">
    <property type="protein sequence ID" value="KAK8960875.1"/>
    <property type="molecule type" value="Genomic_DNA"/>
</dbReference>
<dbReference type="InterPro" id="IPR014710">
    <property type="entry name" value="RmlC-like_jellyroll"/>
</dbReference>
<comment type="caution">
    <text evidence="2">The sequence shown here is derived from an EMBL/GenBank/DDBJ whole genome shotgun (WGS) entry which is preliminary data.</text>
</comment>
<gene>
    <name evidence="2" type="primary">GLUA3</name>
    <name evidence="2" type="ORF">KSP40_PGU017536</name>
</gene>
<proteinExistence type="predicted"/>
<sequence>MLSGATVAARRDLYSLCTAGALLSGGASVFFSPGERVEAVVGGFCRVGGDWSYTGFVGEEYHHVVPNVRTIDGVTPLYILCRLSSHSQNSWPTGPQLPGIIPILRRAGPRSWSGPKKAAYTDQHQKIFDFHRGDIIAVPSGFVHWCYNNGDRSLVTLRDTNISTNQLDSTINISCWPKAAKTQKGETQGSSSSNHLLRAFNRKTSLTEVLGGTDFIYLLEFRD</sequence>
<reference evidence="2 3" key="1">
    <citation type="journal article" date="2022" name="Nat. Plants">
        <title>Genomes of leafy and leafless Platanthera orchids illuminate the evolution of mycoheterotrophy.</title>
        <authorList>
            <person name="Li M.H."/>
            <person name="Liu K.W."/>
            <person name="Li Z."/>
            <person name="Lu H.C."/>
            <person name="Ye Q.L."/>
            <person name="Zhang D."/>
            <person name="Wang J.Y."/>
            <person name="Li Y.F."/>
            <person name="Zhong Z.M."/>
            <person name="Liu X."/>
            <person name="Yu X."/>
            <person name="Liu D.K."/>
            <person name="Tu X.D."/>
            <person name="Liu B."/>
            <person name="Hao Y."/>
            <person name="Liao X.Y."/>
            <person name="Jiang Y.T."/>
            <person name="Sun W.H."/>
            <person name="Chen J."/>
            <person name="Chen Y.Q."/>
            <person name="Ai Y."/>
            <person name="Zhai J.W."/>
            <person name="Wu S.S."/>
            <person name="Zhou Z."/>
            <person name="Hsiao Y.Y."/>
            <person name="Wu W.L."/>
            <person name="Chen Y.Y."/>
            <person name="Lin Y.F."/>
            <person name="Hsu J.L."/>
            <person name="Li C.Y."/>
            <person name="Wang Z.W."/>
            <person name="Zhao X."/>
            <person name="Zhong W.Y."/>
            <person name="Ma X.K."/>
            <person name="Ma L."/>
            <person name="Huang J."/>
            <person name="Chen G.Z."/>
            <person name="Huang M.Z."/>
            <person name="Huang L."/>
            <person name="Peng D.H."/>
            <person name="Luo Y.B."/>
            <person name="Zou S.Q."/>
            <person name="Chen S.P."/>
            <person name="Lan S."/>
            <person name="Tsai W.C."/>
            <person name="Van de Peer Y."/>
            <person name="Liu Z.J."/>
        </authorList>
    </citation>
    <scope>NUCLEOTIDE SEQUENCE [LARGE SCALE GENOMIC DNA]</scope>
    <source>
        <strain evidence="2">Lor288</strain>
    </source>
</reference>
<dbReference type="SUPFAM" id="SSF51182">
    <property type="entry name" value="RmlC-like cupins"/>
    <property type="match status" value="1"/>
</dbReference>